<name>A0A4R4WBY2_9ACTN</name>
<protein>
    <submittedName>
        <fullName evidence="1">Uncharacterized protein</fullName>
    </submittedName>
</protein>
<proteinExistence type="predicted"/>
<reference evidence="1 2" key="1">
    <citation type="submission" date="2019-03" db="EMBL/GenBank/DDBJ databases">
        <title>Draft genome sequences of novel Actinobacteria.</title>
        <authorList>
            <person name="Sahin N."/>
            <person name="Ay H."/>
            <person name="Saygin H."/>
        </authorList>
    </citation>
    <scope>NUCLEOTIDE SEQUENCE [LARGE SCALE GENOMIC DNA]</scope>
    <source>
        <strain evidence="1 2">KC310</strain>
    </source>
</reference>
<evidence type="ECO:0000313" key="2">
    <source>
        <dbReference type="Proteomes" id="UP000295258"/>
    </source>
</evidence>
<sequence>MLGGTVVVGWVVGCVVVGVVGEVVVDGVGVVAGPDADGLGETVGEPLADGVLAVKDDSSVDTGSFYHH</sequence>
<organism evidence="1 2">
    <name type="scientific">Nonomuraea deserti</name>
    <dbReference type="NCBI Taxonomy" id="1848322"/>
    <lineage>
        <taxon>Bacteria</taxon>
        <taxon>Bacillati</taxon>
        <taxon>Actinomycetota</taxon>
        <taxon>Actinomycetes</taxon>
        <taxon>Streptosporangiales</taxon>
        <taxon>Streptosporangiaceae</taxon>
        <taxon>Nonomuraea</taxon>
    </lineage>
</organism>
<comment type="caution">
    <text evidence="1">The sequence shown here is derived from an EMBL/GenBank/DDBJ whole genome shotgun (WGS) entry which is preliminary data.</text>
</comment>
<dbReference type="EMBL" id="SMKO01000001">
    <property type="protein sequence ID" value="TDD12825.1"/>
    <property type="molecule type" value="Genomic_DNA"/>
</dbReference>
<evidence type="ECO:0000313" key="1">
    <source>
        <dbReference type="EMBL" id="TDD12825.1"/>
    </source>
</evidence>
<dbReference type="RefSeq" id="WP_132590895.1">
    <property type="nucleotide sequence ID" value="NZ_SMKO01000001.1"/>
</dbReference>
<gene>
    <name evidence="1" type="ORF">E1292_00785</name>
</gene>
<keyword evidence="2" id="KW-1185">Reference proteome</keyword>
<accession>A0A4R4WBY2</accession>
<dbReference type="Proteomes" id="UP000295258">
    <property type="component" value="Unassembled WGS sequence"/>
</dbReference>
<dbReference type="AlphaFoldDB" id="A0A4R4WBY2"/>